<dbReference type="Pfam" id="PF12754">
    <property type="entry name" value="Get5_N"/>
    <property type="match status" value="1"/>
</dbReference>
<organism evidence="3 4">
    <name type="scientific">Carpinus fangiana</name>
    <dbReference type="NCBI Taxonomy" id="176857"/>
    <lineage>
        <taxon>Eukaryota</taxon>
        <taxon>Viridiplantae</taxon>
        <taxon>Streptophyta</taxon>
        <taxon>Embryophyta</taxon>
        <taxon>Tracheophyta</taxon>
        <taxon>Spermatophyta</taxon>
        <taxon>Magnoliopsida</taxon>
        <taxon>eudicotyledons</taxon>
        <taxon>Gunneridae</taxon>
        <taxon>Pentapetalae</taxon>
        <taxon>rosids</taxon>
        <taxon>fabids</taxon>
        <taxon>Fagales</taxon>
        <taxon>Betulaceae</taxon>
        <taxon>Carpinus</taxon>
    </lineage>
</organism>
<dbReference type="CDD" id="cd17039">
    <property type="entry name" value="Ubl_ubiquitin_like"/>
    <property type="match status" value="1"/>
</dbReference>
<dbReference type="Pfam" id="PF17183">
    <property type="entry name" value="Get5_C"/>
    <property type="match status" value="1"/>
</dbReference>
<evidence type="ECO:0000256" key="1">
    <source>
        <dbReference type="SAM" id="MobiDB-lite"/>
    </source>
</evidence>
<dbReference type="Proteomes" id="UP000327013">
    <property type="component" value="Unassembled WGS sequence"/>
</dbReference>
<accession>A0A5N6KSF0</accession>
<evidence type="ECO:0000259" key="2">
    <source>
        <dbReference type="PROSITE" id="PS50053"/>
    </source>
</evidence>
<name>A0A5N6KSF0_9ROSI</name>
<dbReference type="InterPro" id="IPR029071">
    <property type="entry name" value="Ubiquitin-like_domsf"/>
</dbReference>
<evidence type="ECO:0000313" key="3">
    <source>
        <dbReference type="EMBL" id="KAB8342782.1"/>
    </source>
</evidence>
<dbReference type="InterPro" id="IPR049256">
    <property type="entry name" value="Get5_C"/>
</dbReference>
<reference evidence="3 4" key="1">
    <citation type="submission" date="2019-06" db="EMBL/GenBank/DDBJ databases">
        <title>A chromosomal-level reference genome of Carpinus fangiana (Coryloideae, Betulaceae).</title>
        <authorList>
            <person name="Yang X."/>
            <person name="Wang Z."/>
            <person name="Zhang L."/>
            <person name="Hao G."/>
            <person name="Liu J."/>
            <person name="Yang Y."/>
        </authorList>
    </citation>
    <scope>NUCLEOTIDE SEQUENCE [LARGE SCALE GENOMIC DNA]</scope>
    <source>
        <strain evidence="3">Cfa_2016G</strain>
        <tissue evidence="3">Leaf</tissue>
    </source>
</reference>
<dbReference type="Gene3D" id="1.10.286.70">
    <property type="entry name" value="Get5 dimerization domain"/>
    <property type="match status" value="1"/>
</dbReference>
<comment type="caution">
    <text evidence="3">The sequence shown here is derived from an EMBL/GenBank/DDBJ whole genome shotgun (WGS) entry which is preliminary data.</text>
</comment>
<dbReference type="InterPro" id="IPR000626">
    <property type="entry name" value="Ubiquitin-like_dom"/>
</dbReference>
<feature type="region of interest" description="Disordered" evidence="1">
    <location>
        <begin position="157"/>
        <end position="188"/>
    </location>
</feature>
<dbReference type="PROSITE" id="PS50053">
    <property type="entry name" value="UBIQUITIN_2"/>
    <property type="match status" value="1"/>
</dbReference>
<gene>
    <name evidence="3" type="ORF">FH972_022380</name>
</gene>
<proteinExistence type="predicted"/>
<feature type="compositionally biased region" description="Low complexity" evidence="1">
    <location>
        <begin position="50"/>
        <end position="69"/>
    </location>
</feature>
<feature type="region of interest" description="Disordered" evidence="1">
    <location>
        <begin position="48"/>
        <end position="72"/>
    </location>
</feature>
<sequence>MAEVTFAKQFLAQLDSRPSKLSSDWVTDARQLPAQPIYSLPKPSVPFPAPSHAAASSTQAAAAPSGASSTPDITVTLKPLRGAPTTLPPVSASTASIYDLKALCGKQTGYAPDKIKILWERRPVADSKTLGEVLGDAAQGKTEVELGVMFVGQPTATPGVAGSGSGSEAPAADAAKDETPVAQGQSGADVLKTPQFWRDLEGWMLQRVRDEAVGKDAVEVWKKAWAARGP</sequence>
<dbReference type="InterPro" id="IPR024737">
    <property type="entry name" value="Get5_N"/>
</dbReference>
<dbReference type="AlphaFoldDB" id="A0A5N6KSF0"/>
<dbReference type="OrthoDB" id="5366541at2759"/>
<evidence type="ECO:0000313" key="4">
    <source>
        <dbReference type="Proteomes" id="UP000327013"/>
    </source>
</evidence>
<protein>
    <recommendedName>
        <fullName evidence="2">Ubiquitin-like domain-containing protein</fullName>
    </recommendedName>
</protein>
<dbReference type="SUPFAM" id="SSF54236">
    <property type="entry name" value="Ubiquitin-like"/>
    <property type="match status" value="1"/>
</dbReference>
<keyword evidence="4" id="KW-1185">Reference proteome</keyword>
<feature type="domain" description="Ubiquitin-like" evidence="2">
    <location>
        <begin position="73"/>
        <end position="132"/>
    </location>
</feature>
<dbReference type="EMBL" id="VIBQ01000012">
    <property type="protein sequence ID" value="KAB8342782.1"/>
    <property type="molecule type" value="Genomic_DNA"/>
</dbReference>